<keyword evidence="5" id="KW-1185">Reference proteome</keyword>
<sequence length="263" mass="29584">MNRLLFLLFFFLFGGIWCDHRLSSEENMYLKSYCGTEPDLPSSEEHQSLEASCGTKPKHPRRFKSESIAGGTPIPGNEAPWAAKIQYPGSSCSSTIISPRHIMSASHCLMSNVTHYAHRFNRIRNECSLYFEWGNFQSKVIDYLVSGNPNLQAMNTVVKATAYGHDNWDTRNTNGQGTSMLRSGCFQITESRDRSYDELWFIVDGKRWGVEARKGDSGGSLIHYANTQFHLIGVISHSWDTSMLAASSVSAHYTRICHHTGIC</sequence>
<dbReference type="GO" id="GO:0004252">
    <property type="term" value="F:serine-type endopeptidase activity"/>
    <property type="evidence" value="ECO:0007669"/>
    <property type="project" value="InterPro"/>
</dbReference>
<dbReference type="PROSITE" id="PS00134">
    <property type="entry name" value="TRYPSIN_HIS"/>
    <property type="match status" value="1"/>
</dbReference>
<dbReference type="Pfam" id="PF03761">
    <property type="entry name" value="DUF316"/>
    <property type="match status" value="1"/>
</dbReference>
<dbReference type="OrthoDB" id="7754674at2759"/>
<dbReference type="GO" id="GO:0006508">
    <property type="term" value="P:proteolysis"/>
    <property type="evidence" value="ECO:0007669"/>
    <property type="project" value="InterPro"/>
</dbReference>
<feature type="region of interest" description="Disordered" evidence="1">
    <location>
        <begin position="41"/>
        <end position="69"/>
    </location>
</feature>
<dbReference type="PANTHER" id="PTHR22596">
    <property type="entry name" value="TRYPSIN-LIKE PROTEASE PROTEIN 6"/>
    <property type="match status" value="1"/>
</dbReference>
<comment type="caution">
    <text evidence="4">The sequence shown here is derived from an EMBL/GenBank/DDBJ whole genome shotgun (WGS) entry which is preliminary data.</text>
</comment>
<dbReference type="PANTHER" id="PTHR22596:SF7">
    <property type="entry name" value="PEPTIDASE S1 DOMAIN-CONTAINING PROTEIN"/>
    <property type="match status" value="1"/>
</dbReference>
<dbReference type="AlphaFoldDB" id="A0A2G5U8S5"/>
<protein>
    <recommendedName>
        <fullName evidence="3">Peptidase S1 domain-containing protein</fullName>
    </recommendedName>
</protein>
<dbReference type="Gene3D" id="2.40.10.10">
    <property type="entry name" value="Trypsin-like serine proteases"/>
    <property type="match status" value="2"/>
</dbReference>
<dbReference type="InterPro" id="IPR009003">
    <property type="entry name" value="Peptidase_S1_PA"/>
</dbReference>
<feature type="domain" description="Peptidase S1" evidence="3">
    <location>
        <begin position="68"/>
        <end position="263"/>
    </location>
</feature>
<dbReference type="InterPro" id="IPR005514">
    <property type="entry name" value="DUF316"/>
</dbReference>
<evidence type="ECO:0000256" key="2">
    <source>
        <dbReference type="SAM" id="SignalP"/>
    </source>
</evidence>
<proteinExistence type="predicted"/>
<name>A0A2G5U8S5_9PELO</name>
<gene>
    <name evidence="4" type="primary">Cnig_chr_IV.g15120</name>
    <name evidence="4" type="ORF">B9Z55_015120</name>
</gene>
<evidence type="ECO:0000313" key="5">
    <source>
        <dbReference type="Proteomes" id="UP000230233"/>
    </source>
</evidence>
<evidence type="ECO:0000259" key="3">
    <source>
        <dbReference type="PROSITE" id="PS50240"/>
    </source>
</evidence>
<evidence type="ECO:0000256" key="1">
    <source>
        <dbReference type="SAM" id="MobiDB-lite"/>
    </source>
</evidence>
<organism evidence="4 5">
    <name type="scientific">Caenorhabditis nigoni</name>
    <dbReference type="NCBI Taxonomy" id="1611254"/>
    <lineage>
        <taxon>Eukaryota</taxon>
        <taxon>Metazoa</taxon>
        <taxon>Ecdysozoa</taxon>
        <taxon>Nematoda</taxon>
        <taxon>Chromadorea</taxon>
        <taxon>Rhabditida</taxon>
        <taxon>Rhabditina</taxon>
        <taxon>Rhabditomorpha</taxon>
        <taxon>Rhabditoidea</taxon>
        <taxon>Rhabditidae</taxon>
        <taxon>Peloderinae</taxon>
        <taxon>Caenorhabditis</taxon>
    </lineage>
</organism>
<feature type="chain" id="PRO_5013841932" description="Peptidase S1 domain-containing protein" evidence="2">
    <location>
        <begin position="19"/>
        <end position="263"/>
    </location>
</feature>
<dbReference type="Proteomes" id="UP000230233">
    <property type="component" value="Chromosome IV"/>
</dbReference>
<dbReference type="InterPro" id="IPR001254">
    <property type="entry name" value="Trypsin_dom"/>
</dbReference>
<evidence type="ECO:0000313" key="4">
    <source>
        <dbReference type="EMBL" id="PIC35934.1"/>
    </source>
</evidence>
<keyword evidence="2" id="KW-0732">Signal</keyword>
<feature type="signal peptide" evidence="2">
    <location>
        <begin position="1"/>
        <end position="18"/>
    </location>
</feature>
<reference evidence="5" key="1">
    <citation type="submission" date="2017-10" db="EMBL/GenBank/DDBJ databases">
        <title>Rapid genome shrinkage in a self-fertile nematode reveals novel sperm competition proteins.</title>
        <authorList>
            <person name="Yin D."/>
            <person name="Schwarz E.M."/>
            <person name="Thomas C.G."/>
            <person name="Felde R.L."/>
            <person name="Korf I.F."/>
            <person name="Cutter A.D."/>
            <person name="Schartner C.M."/>
            <person name="Ralston E.J."/>
            <person name="Meyer B.J."/>
            <person name="Haag E.S."/>
        </authorList>
    </citation>
    <scope>NUCLEOTIDE SEQUENCE [LARGE SCALE GENOMIC DNA]</scope>
    <source>
        <strain evidence="5">JU1422</strain>
    </source>
</reference>
<dbReference type="EMBL" id="PDUG01000004">
    <property type="protein sequence ID" value="PIC35934.1"/>
    <property type="molecule type" value="Genomic_DNA"/>
</dbReference>
<dbReference type="PROSITE" id="PS50240">
    <property type="entry name" value="TRYPSIN_DOM"/>
    <property type="match status" value="1"/>
</dbReference>
<accession>A0A2G5U8S5</accession>
<dbReference type="InterPro" id="IPR043504">
    <property type="entry name" value="Peptidase_S1_PA_chymotrypsin"/>
</dbReference>
<dbReference type="InterPro" id="IPR018114">
    <property type="entry name" value="TRYPSIN_HIS"/>
</dbReference>
<dbReference type="SUPFAM" id="SSF50494">
    <property type="entry name" value="Trypsin-like serine proteases"/>
    <property type="match status" value="1"/>
</dbReference>